<evidence type="ECO:0000313" key="6">
    <source>
        <dbReference type="EMBL" id="XDJ95727.1"/>
    </source>
</evidence>
<name>A0AB39GU16_9BURK</name>
<dbReference type="RefSeq" id="WP_368648925.1">
    <property type="nucleotide sequence ID" value="NZ_CP158269.1"/>
</dbReference>
<accession>A0AB39GU16</accession>
<dbReference type="InterPro" id="IPR041657">
    <property type="entry name" value="HTH_17"/>
</dbReference>
<gene>
    <name evidence="5" type="ORF">ABRY95_06175</name>
    <name evidence="3" type="ORF">ABRY98_10755</name>
    <name evidence="6" type="ORF">ABRZ05_11645</name>
    <name evidence="7" type="ORF">ABRZ11_11300</name>
    <name evidence="4" type="ORF">ABRZ12_03410</name>
</gene>
<dbReference type="InterPro" id="IPR009492">
    <property type="entry name" value="TniQ"/>
</dbReference>
<evidence type="ECO:0000313" key="3">
    <source>
        <dbReference type="EMBL" id="XDJ87409.1"/>
    </source>
</evidence>
<sequence>MRSDDQTTMEALDACFPCRPRPVPGELLQAYLHRVLRANGHSSLRSLHDGESNAVEVRAFLQHMVGLSADELNRLTEPGSDISQAQGDVKILLTPRIRWCPQCVAQEPILLGRWLYRTTVVCTRHGRFMRDECPHCHAPQRASQFTDICCECGASICQPINEHVPEALLQLQTRLDEAFVQGRQHPALFNLSYHQAAKLAHYLGILACSGHQGSLQENASSRRMPNDRVLMNAASDILTRWPQAFVTRLALAQAVPATNSLQRDFGNLYRVLYRSLKGDAYQFLRDIFESYVNAQWTGMLSGRNKRLSEQTRRSHPRMTIRQAARLADATPAQLKRLRPRLQAHEIAFPSGRRLYTLASSHLDQVKGVNLTQAADRLHLPQRRIRGLIAAGIIQPDISPVSTSASAWLISEEHLRGLFFHPTGQKEGGVALHHVLRYWKLSEVEFIDLTKALLAQKLDVVNQPCDDGIPLGLVELSREDLRRWRLGRRVNKSSSVSVDEAATVLGIKQQVAYQLVLQGLLPSHQVLGRAEVRVRSVDLQDFQRTYVSLAELARSRKTSPKALLGKLPCEPVTGPTVDGTRQYFYRIADLMAAEITEK</sequence>
<dbReference type="EMBL" id="CP158271">
    <property type="protein sequence ID" value="XDJ94584.1"/>
    <property type="molecule type" value="Genomic_DNA"/>
</dbReference>
<evidence type="ECO:0000313" key="5">
    <source>
        <dbReference type="EMBL" id="XDJ94584.1"/>
    </source>
</evidence>
<dbReference type="EMBL" id="CP158269">
    <property type="protein sequence ID" value="XDJ87409.1"/>
    <property type="molecule type" value="Genomic_DNA"/>
</dbReference>
<feature type="domain" description="TniQ" evidence="1">
    <location>
        <begin position="17"/>
        <end position="127"/>
    </location>
</feature>
<dbReference type="EMBL" id="CP158272">
    <property type="protein sequence ID" value="XDJ98375.1"/>
    <property type="molecule type" value="Genomic_DNA"/>
</dbReference>
<evidence type="ECO:0000313" key="4">
    <source>
        <dbReference type="EMBL" id="XDJ91353.1"/>
    </source>
</evidence>
<dbReference type="Pfam" id="PF12728">
    <property type="entry name" value="HTH_17"/>
    <property type="match status" value="1"/>
</dbReference>
<dbReference type="EMBL" id="CP158273">
    <property type="protein sequence ID" value="XDJ95727.1"/>
    <property type="molecule type" value="Genomic_DNA"/>
</dbReference>
<protein>
    <submittedName>
        <fullName evidence="6">Helix-turn-helix domain-containing protein</fullName>
    </submittedName>
</protein>
<reference evidence="6" key="1">
    <citation type="submission" date="2024-05" db="EMBL/GenBank/DDBJ databases">
        <authorList>
            <person name="Luo Y.-C."/>
            <person name="Nicholds J."/>
            <person name="Mortimer T."/>
            <person name="Maboni G."/>
        </authorList>
    </citation>
    <scope>NUCLEOTIDE SEQUENCE</scope>
    <source>
        <strain evidence="6">124370</strain>
        <strain evidence="7">124566</strain>
        <strain evidence="5">124953</strain>
        <strain evidence="4">130308</strain>
        <strain evidence="3">130416</strain>
    </source>
</reference>
<dbReference type="EMBL" id="CP158270">
    <property type="protein sequence ID" value="XDJ91353.1"/>
    <property type="molecule type" value="Genomic_DNA"/>
</dbReference>
<evidence type="ECO:0000313" key="7">
    <source>
        <dbReference type="EMBL" id="XDJ98375.1"/>
    </source>
</evidence>
<proteinExistence type="predicted"/>
<feature type="domain" description="Helix-turn-helix" evidence="2">
    <location>
        <begin position="496"/>
        <end position="543"/>
    </location>
</feature>
<evidence type="ECO:0000259" key="2">
    <source>
        <dbReference type="Pfam" id="PF12728"/>
    </source>
</evidence>
<dbReference type="AlphaFoldDB" id="A0AB39GU16"/>
<organism evidence="6">
    <name type="scientific">Castellaniella ginsengisoli</name>
    <dbReference type="NCBI Taxonomy" id="546114"/>
    <lineage>
        <taxon>Bacteria</taxon>
        <taxon>Pseudomonadati</taxon>
        <taxon>Pseudomonadota</taxon>
        <taxon>Betaproteobacteria</taxon>
        <taxon>Burkholderiales</taxon>
        <taxon>Alcaligenaceae</taxon>
        <taxon>Castellaniella</taxon>
    </lineage>
</organism>
<dbReference type="Pfam" id="PF06527">
    <property type="entry name" value="TniQ"/>
    <property type="match status" value="1"/>
</dbReference>
<evidence type="ECO:0000259" key="1">
    <source>
        <dbReference type="Pfam" id="PF06527"/>
    </source>
</evidence>